<keyword evidence="10" id="KW-0378">Hydrolase</keyword>
<evidence type="ECO:0000256" key="12">
    <source>
        <dbReference type="ARBA" id="ARBA00023145"/>
    </source>
</evidence>
<dbReference type="SUPFAM" id="SSF56235">
    <property type="entry name" value="N-terminal nucleophile aminohydrolases (Ntn hydrolases)"/>
    <property type="match status" value="1"/>
</dbReference>
<dbReference type="InterPro" id="IPR023333">
    <property type="entry name" value="Proteasome_suB-type"/>
</dbReference>
<dbReference type="GO" id="GO:0005839">
    <property type="term" value="C:proteasome core complex"/>
    <property type="evidence" value="ECO:0007669"/>
    <property type="project" value="InterPro"/>
</dbReference>
<evidence type="ECO:0000256" key="2">
    <source>
        <dbReference type="ARBA" id="ARBA00003802"/>
    </source>
</evidence>
<reference evidence="16" key="2">
    <citation type="submission" date="2025-09" db="UniProtKB">
        <authorList>
            <consortium name="Ensembl"/>
        </authorList>
    </citation>
    <scope>IDENTIFICATION</scope>
</reference>
<keyword evidence="8" id="KW-0645">Protease</keyword>
<accession>A0A8C3XEX7</accession>
<dbReference type="AlphaFoldDB" id="A0A8C3XEX7"/>
<proteinExistence type="predicted"/>
<dbReference type="PANTHER" id="PTHR32194:SF11">
    <property type="entry name" value="PROTEASOME SUBUNIT BETA"/>
    <property type="match status" value="1"/>
</dbReference>
<evidence type="ECO:0000313" key="17">
    <source>
        <dbReference type="Proteomes" id="UP000694396"/>
    </source>
</evidence>
<dbReference type="PRINTS" id="PR00141">
    <property type="entry name" value="PROTEASOME"/>
</dbReference>
<dbReference type="Proteomes" id="UP000694396">
    <property type="component" value="Unplaced"/>
</dbReference>
<dbReference type="PROSITE" id="PS51476">
    <property type="entry name" value="PROTEASOME_BETA_2"/>
    <property type="match status" value="1"/>
</dbReference>
<feature type="active site" description="Nucleophile" evidence="15">
    <location>
        <position position="138"/>
    </location>
</feature>
<evidence type="ECO:0000256" key="10">
    <source>
        <dbReference type="ARBA" id="ARBA00022801"/>
    </source>
</evidence>
<dbReference type="Gene3D" id="3.60.20.10">
    <property type="entry name" value="Glutamine Phosphoribosylpyrophosphate, subunit 1, domain 1"/>
    <property type="match status" value="1"/>
</dbReference>
<comment type="subcellular location">
    <subcellularLocation>
        <location evidence="4">Cytoplasm</location>
    </subcellularLocation>
    <subcellularLocation>
        <location evidence="3">Nucleus</location>
    </subcellularLocation>
</comment>
<sequence length="339" mass="36240">MRRRHFAPFLLPCPQPKWRPRIRRPFHSSLRVRIRHSALLFASSITKMAPAPASPPAAILWAVPPPLRAPGSKMALASVLRSELPEFSKSFPKSFPEDSEAIPEIVRDPPGPPRVLAAPPWGLQVAPDGPGLAMLHGTTTLAFKTRLGVTVAVDSRATAGSYIASQSVMKVLPINSRILGTMAGGAADCSFWQRLVARQCRVQELRNKEPVSVAAASKLLANLVYQYKGAGLSLGTMVCGWDKRGPGLYYVDSEGQRVAGPAFAVGSGSSYAYGVLDRGLSGPVATEGAAAALARRAIYQAAKRDAYSGGTVSVFHVGPAGWRELSRDNVADLQDEYGE</sequence>
<evidence type="ECO:0000256" key="14">
    <source>
        <dbReference type="ARBA" id="ARBA00046629"/>
    </source>
</evidence>
<evidence type="ECO:0000256" key="1">
    <source>
        <dbReference type="ARBA" id="ARBA00001198"/>
    </source>
</evidence>
<dbReference type="Ensembl" id="ENSCRFT00000015359.1">
    <property type="protein sequence ID" value="ENSCRFP00000014831.1"/>
    <property type="gene ID" value="ENSCRFG00000011446.1"/>
</dbReference>
<evidence type="ECO:0000313" key="16">
    <source>
        <dbReference type="Ensembl" id="ENSCRFP00000014831.1"/>
    </source>
</evidence>
<evidence type="ECO:0000256" key="6">
    <source>
        <dbReference type="ARBA" id="ARBA00016158"/>
    </source>
</evidence>
<evidence type="ECO:0000256" key="11">
    <source>
        <dbReference type="ARBA" id="ARBA00022942"/>
    </source>
</evidence>
<dbReference type="GO" id="GO:0005737">
    <property type="term" value="C:cytoplasm"/>
    <property type="evidence" value="ECO:0007669"/>
    <property type="project" value="UniProtKB-SubCell"/>
</dbReference>
<keyword evidence="9" id="KW-0888">Threonine protease</keyword>
<keyword evidence="17" id="KW-1185">Reference proteome</keyword>
<evidence type="ECO:0000256" key="3">
    <source>
        <dbReference type="ARBA" id="ARBA00004123"/>
    </source>
</evidence>
<comment type="subunit">
    <text evidence="14">The 26S proteasome consists of a 20S proteasome core and two 19S regulatory subunits. The 20S proteasome core is a barrel-shaped complex made of 28 subunits that are arranged in four stacked rings. The two outer rings are each formed by seven alpha subunits, and the two inner rings are formed by seven beta subunits. The proteolytic activity is exerted by three beta-subunits PSMB5, PSMB6 and PSMB7. Directly interacts with POMP. Interacts with ABCB1 and TAP1.</text>
</comment>
<dbReference type="InterPro" id="IPR000243">
    <property type="entry name" value="Pept_T1A_subB"/>
</dbReference>
<dbReference type="InterPro" id="IPR001353">
    <property type="entry name" value="Proteasome_sua/b"/>
</dbReference>
<comment type="catalytic activity">
    <reaction evidence="1">
        <text>Cleavage of peptide bonds with very broad specificity.</text>
        <dbReference type="EC" id="3.4.25.1"/>
    </reaction>
</comment>
<dbReference type="GO" id="GO:0005634">
    <property type="term" value="C:nucleus"/>
    <property type="evidence" value="ECO:0007669"/>
    <property type="project" value="UniProtKB-SubCell"/>
</dbReference>
<dbReference type="EC" id="3.4.25.1" evidence="5"/>
<evidence type="ECO:0000256" key="9">
    <source>
        <dbReference type="ARBA" id="ARBA00022698"/>
    </source>
</evidence>
<dbReference type="GO" id="GO:0004298">
    <property type="term" value="F:threonine-type endopeptidase activity"/>
    <property type="evidence" value="ECO:0007669"/>
    <property type="project" value="UniProtKB-KW"/>
</dbReference>
<dbReference type="Pfam" id="PF00227">
    <property type="entry name" value="Proteasome"/>
    <property type="match status" value="1"/>
</dbReference>
<dbReference type="PANTHER" id="PTHR32194">
    <property type="entry name" value="METALLOPROTEASE TLDD"/>
    <property type="match status" value="1"/>
</dbReference>
<evidence type="ECO:0000256" key="13">
    <source>
        <dbReference type="ARBA" id="ARBA00023242"/>
    </source>
</evidence>
<reference evidence="16" key="1">
    <citation type="submission" date="2025-08" db="UniProtKB">
        <authorList>
            <consortium name="Ensembl"/>
        </authorList>
    </citation>
    <scope>IDENTIFICATION</scope>
</reference>
<dbReference type="CDD" id="cd03761">
    <property type="entry name" value="proteasome_beta_type_5"/>
    <property type="match status" value="1"/>
</dbReference>
<name>A0A8C3XEX7_9PASS</name>
<keyword evidence="12" id="KW-0865">Zymogen</keyword>
<evidence type="ECO:0000256" key="4">
    <source>
        <dbReference type="ARBA" id="ARBA00004496"/>
    </source>
</evidence>
<organism evidence="16 17">
    <name type="scientific">Cyanoderma ruficeps</name>
    <name type="common">rufous-capped babbler</name>
    <dbReference type="NCBI Taxonomy" id="181631"/>
    <lineage>
        <taxon>Eukaryota</taxon>
        <taxon>Metazoa</taxon>
        <taxon>Chordata</taxon>
        <taxon>Craniata</taxon>
        <taxon>Vertebrata</taxon>
        <taxon>Euteleostomi</taxon>
        <taxon>Archelosauria</taxon>
        <taxon>Archosauria</taxon>
        <taxon>Dinosauria</taxon>
        <taxon>Saurischia</taxon>
        <taxon>Theropoda</taxon>
        <taxon>Coelurosauria</taxon>
        <taxon>Aves</taxon>
        <taxon>Neognathae</taxon>
        <taxon>Neoaves</taxon>
        <taxon>Telluraves</taxon>
        <taxon>Australaves</taxon>
        <taxon>Passeriformes</taxon>
        <taxon>Sylvioidea</taxon>
        <taxon>Timaliidae</taxon>
        <taxon>Cyanoderma</taxon>
    </lineage>
</organism>
<evidence type="ECO:0000256" key="7">
    <source>
        <dbReference type="ARBA" id="ARBA00022490"/>
    </source>
</evidence>
<comment type="function">
    <text evidence="2">Component of the 20S core proteasome complex involved in the proteolytic degradation of most intracellular proteins. This complex plays numerous essential roles within the cell by associating with different regulatory particles. Associated with two 19S regulatory particles, forms the 26S proteasome and thus participates in the ATP-dependent degradation of ubiquitinated proteins. The 26S proteasome plays a key role in the maintenance of protein homeostasis by removing misfolded or damaged proteins that could impair cellular functions, and by removing proteins whose functions are no longer required. Associated with the PA200 or PA28, the 20S proteasome mediates ubiquitin-independent protein degradation. This type of proteolysis is required in several pathways including spermatogenesis (20S-PA200 complex) or generation of a subset of MHC class I-presented antigenic peptides (20S-PA28 complex). Within the 20S core complex, PSMB5 displays a chymotrypsin-like activity.</text>
</comment>
<keyword evidence="13" id="KW-0539">Nucleus</keyword>
<evidence type="ECO:0000256" key="15">
    <source>
        <dbReference type="PIRSR" id="PIRSR600243-1"/>
    </source>
</evidence>
<keyword evidence="7" id="KW-0963">Cytoplasm</keyword>
<evidence type="ECO:0000256" key="5">
    <source>
        <dbReference type="ARBA" id="ARBA00012039"/>
    </source>
</evidence>
<dbReference type="GO" id="GO:0051603">
    <property type="term" value="P:proteolysis involved in protein catabolic process"/>
    <property type="evidence" value="ECO:0007669"/>
    <property type="project" value="InterPro"/>
</dbReference>
<keyword evidence="11" id="KW-0647">Proteasome</keyword>
<protein>
    <recommendedName>
        <fullName evidence="6">Proteasome subunit beta type-5</fullName>
        <ecNumber evidence="5">3.4.25.1</ecNumber>
    </recommendedName>
</protein>
<dbReference type="InterPro" id="IPR029055">
    <property type="entry name" value="Ntn_hydrolases_N"/>
</dbReference>
<evidence type="ECO:0000256" key="8">
    <source>
        <dbReference type="ARBA" id="ARBA00022670"/>
    </source>
</evidence>